<dbReference type="Pfam" id="PF00512">
    <property type="entry name" value="HisKA"/>
    <property type="match status" value="1"/>
</dbReference>
<dbReference type="InterPro" id="IPR050351">
    <property type="entry name" value="BphY/WalK/GraS-like"/>
</dbReference>
<evidence type="ECO:0000256" key="10">
    <source>
        <dbReference type="SAM" id="Phobius"/>
    </source>
</evidence>
<evidence type="ECO:0000313" key="13">
    <source>
        <dbReference type="EMBL" id="GIM62927.1"/>
    </source>
</evidence>
<dbReference type="SMART" id="SM00388">
    <property type="entry name" value="HisKA"/>
    <property type="match status" value="1"/>
</dbReference>
<protein>
    <recommendedName>
        <fullName evidence="8">Sensor-like histidine kinase SenX3</fullName>
        <ecNumber evidence="3">2.7.13.3</ecNumber>
    </recommendedName>
</protein>
<dbReference type="InterPro" id="IPR003661">
    <property type="entry name" value="HisK_dim/P_dom"/>
</dbReference>
<accession>A0A919S2U4</accession>
<dbReference type="CDD" id="cd00082">
    <property type="entry name" value="HisKA"/>
    <property type="match status" value="1"/>
</dbReference>
<keyword evidence="7" id="KW-0902">Two-component regulatory system</keyword>
<keyword evidence="5" id="KW-0808">Transferase</keyword>
<keyword evidence="10" id="KW-0812">Transmembrane</keyword>
<dbReference type="Gene3D" id="3.30.450.350">
    <property type="entry name" value="CHASE domain"/>
    <property type="match status" value="1"/>
</dbReference>
<comment type="caution">
    <text evidence="13">The sequence shown here is derived from an EMBL/GenBank/DDBJ whole genome shotgun (WGS) entry which is preliminary data.</text>
</comment>
<evidence type="ECO:0000256" key="9">
    <source>
        <dbReference type="SAM" id="MobiDB-lite"/>
    </source>
</evidence>
<sequence>MNIRKVAGSPGRRRVALAATVLTLGVGTGAAAAGGLAATARDAGTAALALRTASVRGALDTTFQRYADTMHDLVAAAATQPTGSLAPTVARIAGERLPGAHQIVVVGADHGVRAQHTLDGSTPPARTVLSAEPELARGLAVARDSGRLVASPAHVLPADLGLPPAHRQPAFQLIAPVHDREFRGWVVLAVRAPDLLRESLRGAGVTGVATVLTETSPDGVTHEIARWAEGGDPAGDASGTVDVATAGHTWQVRVHPTTALISAARAAAAPFTLLGAALISLLVAVVLLAADRGRTRAEARARQAAADRRADRDRHRAELARHQAAQQELREQALAAEQQLRAQEEELAGFARAAADHLHAPLHTIAGFTELLLEDTDAALDPATRGFLDRIGRSSDRMLKLVGDLLTYSTTSDTALKPGPVDAGGLALGVVAARLDHVDGERPSIDVGELPPVTADPDLLGELLSQLVGNAVRFVRHGTAARVTVTAREHAPGRVRIEVADRGIGVPEDHRTRIFAPFHRAPAAEGFPGTGLGLAVCRKIVALHGGELGVEPNPGGGSIFWFTMAASPVAPAPGPELLAADLA</sequence>
<dbReference type="Pfam" id="PF02518">
    <property type="entry name" value="HATPase_c"/>
    <property type="match status" value="1"/>
</dbReference>
<proteinExistence type="predicted"/>
<dbReference type="Gene3D" id="1.10.287.130">
    <property type="match status" value="1"/>
</dbReference>
<evidence type="ECO:0000313" key="14">
    <source>
        <dbReference type="Proteomes" id="UP000681340"/>
    </source>
</evidence>
<dbReference type="InterPro" id="IPR003594">
    <property type="entry name" value="HATPase_dom"/>
</dbReference>
<evidence type="ECO:0000256" key="7">
    <source>
        <dbReference type="ARBA" id="ARBA00023012"/>
    </source>
</evidence>
<dbReference type="GO" id="GO:0030295">
    <property type="term" value="F:protein kinase activator activity"/>
    <property type="evidence" value="ECO:0007669"/>
    <property type="project" value="TreeGrafter"/>
</dbReference>
<evidence type="ECO:0000259" key="12">
    <source>
        <dbReference type="PROSITE" id="PS50109"/>
    </source>
</evidence>
<keyword evidence="10" id="KW-0472">Membrane</keyword>
<dbReference type="AlphaFoldDB" id="A0A919S2U4"/>
<evidence type="ECO:0000256" key="5">
    <source>
        <dbReference type="ARBA" id="ARBA00022679"/>
    </source>
</evidence>
<organism evidence="13 14">
    <name type="scientific">Actinoplanes auranticolor</name>
    <dbReference type="NCBI Taxonomy" id="47988"/>
    <lineage>
        <taxon>Bacteria</taxon>
        <taxon>Bacillati</taxon>
        <taxon>Actinomycetota</taxon>
        <taxon>Actinomycetes</taxon>
        <taxon>Micromonosporales</taxon>
        <taxon>Micromonosporaceae</taxon>
        <taxon>Actinoplanes</taxon>
    </lineage>
</organism>
<feature type="region of interest" description="Disordered" evidence="9">
    <location>
        <begin position="300"/>
        <end position="320"/>
    </location>
</feature>
<dbReference type="Proteomes" id="UP000681340">
    <property type="component" value="Unassembled WGS sequence"/>
</dbReference>
<dbReference type="SUPFAM" id="SSF55874">
    <property type="entry name" value="ATPase domain of HSP90 chaperone/DNA topoisomerase II/histidine kinase"/>
    <property type="match status" value="1"/>
</dbReference>
<comment type="catalytic activity">
    <reaction evidence="1">
        <text>ATP + protein L-histidine = ADP + protein N-phospho-L-histidine.</text>
        <dbReference type="EC" id="2.7.13.3"/>
    </reaction>
</comment>
<dbReference type="GO" id="GO:0000156">
    <property type="term" value="F:phosphorelay response regulator activity"/>
    <property type="evidence" value="ECO:0007669"/>
    <property type="project" value="TreeGrafter"/>
</dbReference>
<keyword evidence="4" id="KW-0597">Phosphoprotein</keyword>
<feature type="domain" description="Histidine kinase" evidence="12">
    <location>
        <begin position="353"/>
        <end position="568"/>
    </location>
</feature>
<dbReference type="EMBL" id="BOQL01000001">
    <property type="protein sequence ID" value="GIM62927.1"/>
    <property type="molecule type" value="Genomic_DNA"/>
</dbReference>
<evidence type="ECO:0000256" key="4">
    <source>
        <dbReference type="ARBA" id="ARBA00022553"/>
    </source>
</evidence>
<reference evidence="13" key="1">
    <citation type="submission" date="2021-03" db="EMBL/GenBank/DDBJ databases">
        <title>Whole genome shotgun sequence of Actinoplanes auranticolor NBRC 12245.</title>
        <authorList>
            <person name="Komaki H."/>
            <person name="Tamura T."/>
        </authorList>
    </citation>
    <scope>NUCLEOTIDE SEQUENCE</scope>
    <source>
        <strain evidence="13">NBRC 12245</strain>
    </source>
</reference>
<evidence type="ECO:0000256" key="2">
    <source>
        <dbReference type="ARBA" id="ARBA00004236"/>
    </source>
</evidence>
<dbReference type="PANTHER" id="PTHR42878:SF15">
    <property type="entry name" value="BACTERIOPHYTOCHROME"/>
    <property type="match status" value="1"/>
</dbReference>
<evidence type="ECO:0000256" key="11">
    <source>
        <dbReference type="SAM" id="SignalP"/>
    </source>
</evidence>
<evidence type="ECO:0000256" key="8">
    <source>
        <dbReference type="ARBA" id="ARBA00039401"/>
    </source>
</evidence>
<feature type="chain" id="PRO_5037875467" description="Sensor-like histidine kinase SenX3" evidence="11">
    <location>
        <begin position="33"/>
        <end position="583"/>
    </location>
</feature>
<dbReference type="PRINTS" id="PR00344">
    <property type="entry name" value="BCTRLSENSOR"/>
</dbReference>
<dbReference type="GO" id="GO:0007234">
    <property type="term" value="P:osmosensory signaling via phosphorelay pathway"/>
    <property type="evidence" value="ECO:0007669"/>
    <property type="project" value="TreeGrafter"/>
</dbReference>
<evidence type="ECO:0000256" key="1">
    <source>
        <dbReference type="ARBA" id="ARBA00000085"/>
    </source>
</evidence>
<dbReference type="EC" id="2.7.13.3" evidence="3"/>
<feature type="transmembrane region" description="Helical" evidence="10">
    <location>
        <begin position="267"/>
        <end position="290"/>
    </location>
</feature>
<dbReference type="GO" id="GO:0005886">
    <property type="term" value="C:plasma membrane"/>
    <property type="evidence" value="ECO:0007669"/>
    <property type="project" value="UniProtKB-SubCell"/>
</dbReference>
<evidence type="ECO:0000256" key="6">
    <source>
        <dbReference type="ARBA" id="ARBA00022777"/>
    </source>
</evidence>
<dbReference type="RefSeq" id="WP_212986239.1">
    <property type="nucleotide sequence ID" value="NZ_BAABEA010000029.1"/>
</dbReference>
<dbReference type="SUPFAM" id="SSF47384">
    <property type="entry name" value="Homodimeric domain of signal transducing histidine kinase"/>
    <property type="match status" value="1"/>
</dbReference>
<dbReference type="InterPro" id="IPR042240">
    <property type="entry name" value="CHASE_sf"/>
</dbReference>
<dbReference type="SMART" id="SM00387">
    <property type="entry name" value="HATPase_c"/>
    <property type="match status" value="1"/>
</dbReference>
<keyword evidence="14" id="KW-1185">Reference proteome</keyword>
<dbReference type="PANTHER" id="PTHR42878">
    <property type="entry name" value="TWO-COMPONENT HISTIDINE KINASE"/>
    <property type="match status" value="1"/>
</dbReference>
<dbReference type="Gene3D" id="3.30.565.10">
    <property type="entry name" value="Histidine kinase-like ATPase, C-terminal domain"/>
    <property type="match status" value="1"/>
</dbReference>
<keyword evidence="10" id="KW-1133">Transmembrane helix</keyword>
<dbReference type="InterPro" id="IPR036890">
    <property type="entry name" value="HATPase_C_sf"/>
</dbReference>
<dbReference type="InterPro" id="IPR004358">
    <property type="entry name" value="Sig_transdc_His_kin-like_C"/>
</dbReference>
<gene>
    <name evidence="13" type="ORF">Aau02nite_00740</name>
</gene>
<dbReference type="InterPro" id="IPR005467">
    <property type="entry name" value="His_kinase_dom"/>
</dbReference>
<dbReference type="GO" id="GO:0000155">
    <property type="term" value="F:phosphorelay sensor kinase activity"/>
    <property type="evidence" value="ECO:0007669"/>
    <property type="project" value="InterPro"/>
</dbReference>
<keyword evidence="11" id="KW-0732">Signal</keyword>
<feature type="signal peptide" evidence="11">
    <location>
        <begin position="1"/>
        <end position="32"/>
    </location>
</feature>
<dbReference type="InterPro" id="IPR036097">
    <property type="entry name" value="HisK_dim/P_sf"/>
</dbReference>
<evidence type="ECO:0000256" key="3">
    <source>
        <dbReference type="ARBA" id="ARBA00012438"/>
    </source>
</evidence>
<keyword evidence="6" id="KW-0418">Kinase</keyword>
<comment type="subcellular location">
    <subcellularLocation>
        <location evidence="2">Cell membrane</location>
    </subcellularLocation>
</comment>
<name>A0A919S2U4_9ACTN</name>
<dbReference type="PROSITE" id="PS50109">
    <property type="entry name" value="HIS_KIN"/>
    <property type="match status" value="1"/>
</dbReference>